<dbReference type="Proteomes" id="UP000245699">
    <property type="component" value="Unassembled WGS sequence"/>
</dbReference>
<feature type="region of interest" description="Disordered" evidence="1">
    <location>
        <begin position="1210"/>
        <end position="1231"/>
    </location>
</feature>
<name>A0A2T9Z2S6_9FUNG</name>
<feature type="region of interest" description="Disordered" evidence="1">
    <location>
        <begin position="712"/>
        <end position="733"/>
    </location>
</feature>
<feature type="compositionally biased region" description="Polar residues" evidence="1">
    <location>
        <begin position="39"/>
        <end position="53"/>
    </location>
</feature>
<feature type="region of interest" description="Disordered" evidence="1">
    <location>
        <begin position="1032"/>
        <end position="1101"/>
    </location>
</feature>
<feature type="region of interest" description="Disordered" evidence="1">
    <location>
        <begin position="1332"/>
        <end position="1358"/>
    </location>
</feature>
<feature type="compositionally biased region" description="Basic and acidic residues" evidence="1">
    <location>
        <begin position="1173"/>
        <end position="1186"/>
    </location>
</feature>
<accession>A0A2T9Z2S6</accession>
<gene>
    <name evidence="2" type="ORF">BB559_001176</name>
</gene>
<evidence type="ECO:0000256" key="1">
    <source>
        <dbReference type="SAM" id="MobiDB-lite"/>
    </source>
</evidence>
<protein>
    <submittedName>
        <fullName evidence="2">Uncharacterized protein</fullName>
    </submittedName>
</protein>
<dbReference type="EMBL" id="MBFT01000062">
    <property type="protein sequence ID" value="PVU98908.1"/>
    <property type="molecule type" value="Genomic_DNA"/>
</dbReference>
<feature type="region of interest" description="Disordered" evidence="1">
    <location>
        <begin position="1151"/>
        <end position="1193"/>
    </location>
</feature>
<feature type="compositionally biased region" description="Polar residues" evidence="1">
    <location>
        <begin position="494"/>
        <end position="510"/>
    </location>
</feature>
<proteinExistence type="predicted"/>
<feature type="compositionally biased region" description="Low complexity" evidence="1">
    <location>
        <begin position="1038"/>
        <end position="1051"/>
    </location>
</feature>
<feature type="region of interest" description="Disordered" evidence="1">
    <location>
        <begin position="476"/>
        <end position="523"/>
    </location>
</feature>
<feature type="compositionally biased region" description="Polar residues" evidence="1">
    <location>
        <begin position="1151"/>
        <end position="1170"/>
    </location>
</feature>
<comment type="caution">
    <text evidence="2">The sequence shown here is derived from an EMBL/GenBank/DDBJ whole genome shotgun (WGS) entry which is preliminary data.</text>
</comment>
<evidence type="ECO:0000313" key="3">
    <source>
        <dbReference type="Proteomes" id="UP000245699"/>
    </source>
</evidence>
<organism evidence="2 3">
    <name type="scientific">Furculomyces boomerangus</name>
    <dbReference type="NCBI Taxonomy" id="61424"/>
    <lineage>
        <taxon>Eukaryota</taxon>
        <taxon>Fungi</taxon>
        <taxon>Fungi incertae sedis</taxon>
        <taxon>Zoopagomycota</taxon>
        <taxon>Kickxellomycotina</taxon>
        <taxon>Harpellomycetes</taxon>
        <taxon>Harpellales</taxon>
        <taxon>Harpellaceae</taxon>
        <taxon>Furculomyces</taxon>
    </lineage>
</organism>
<keyword evidence="3" id="KW-1185">Reference proteome</keyword>
<evidence type="ECO:0000313" key="2">
    <source>
        <dbReference type="EMBL" id="PVU98908.1"/>
    </source>
</evidence>
<sequence length="1447" mass="163353">MNDGTLEKSGLTREQSNKKPPKKKKNFFKELKSFYKKASGTTQNLTKTKTPQNKHIPIALQIPDQNDSEQNTTLWPKLKLKPSISSKNNSVSNETPAVDDSISMPYNVKHETDYISDSVAASRWEDPDLKDKMVPSPELLKMRDELINMSKQNQHKLLDIPKNKNSFNSEKTIDITSAKNNTLVQEHHLLDSSVFSTSPKTRTSSISNYSQTGLSIKSNPSLVLEHNETLDSQLNTVNQDILKSKDHRSSSENTKIARESKIIPENPETETRKQSTAKSMEINDFFEKHFPNTSSNDLKVDTLLDQNDKNTTSGGSLSLGFGLGFNENTLKNMRRSSENTEPNLLKMNKTRWKSVSTLGYNKPTSRTPGRKRTKNQSILETDEFIETVERSIKDIPSDKNIVDDSNTLVNAIEAQNKLKSTILNDKKSIDIPTEDSQYILPEIDLGDIITESHLADLESQPNNTEHSEKHQHVNADILPQAENEEPTVSKRELSPNTEQTESLTVPINQESKSHERKNSSISQYTLDNKENEELWENAQLIAGSNEPLFNTVKSMITEELSNSPFSNFANESKPFSSSLSKKSIMVESNEQNQHIPSEFDINTMESLLLESVENNKTYQKMFDDLQGARVNIDKWIAKNLLEHHCHIELVSGNFESLTQEDYKDPQVLFPKITNIFEQKAKRRTLQLHIQTQLQSASQGIIDMNTLANSIKEERKSSVSSEKTLNRNIPSKPKKITEKPIETNFNQNNRSVPTTFVSKHTDIEMSRKSSTASGNNLFPISTGPVGIENNINRKGSQSSLKSIKAVAKLRKLSRMNPNYTRKSSITKPQIIESLEISHPEPSSFRKLDYNDMLPSIQTSEKLSPDKRLISRKNSKHKRNATSYFSNIFDEYDFDKNMELVFPPLPCMIENDRDLTKILKKFIKKKITIGEFVNYINLGSVDEGSKKKKHNSNRNSFTNFAVPVPPIKSLSSNQIAKLQKMGMLHDTDQLKPTPNKSYFGINSLSINKSGKNKNNKELPKAYDIIVKNANRNAKKKNTWSESSSSDEYSSLSTDSDDDYDSMPVPQKEKLKIKRNSVSSTESSSSESSINEPEVPATGKNTHETKFLKVQNDTTSVEQKRNTNASLKNFDNRISKSISIRSLKPRINSNIKNMESPQYLSSGNSKNPQTQSIRIGHRETNPKSDKLDKSSNGNSSCSSLCNNSMVDLIANKKSHSSNESKSQVTEFHEKHKMNRSLSELNNTNKPLPKLPKNNSDISLVKSSNTIVMMKSRFLNSVKKLDQQKNNFLPSFILTDPLVSGGNMFSSSEKVQGSLEYSPSSSIKIIKSSVKTINITRPKKSPKKRAEGKDLPTVPNSPKSTRSKIVYLDDTNDIDTKMISVNKSTQSKDLQVKNLFDFDSELMIQTNNRVTMNYTPKTIFKSRKQKNYSLPPLPLTPKLDYSIFVKAKSSP</sequence>
<feature type="region of interest" description="Disordered" evidence="1">
    <location>
        <begin position="39"/>
        <end position="71"/>
    </location>
</feature>
<feature type="region of interest" description="Disordered" evidence="1">
    <location>
        <begin position="1"/>
        <end position="27"/>
    </location>
</feature>
<reference evidence="2 3" key="1">
    <citation type="journal article" date="2018" name="MBio">
        <title>Comparative Genomics Reveals the Core Gene Toolbox for the Fungus-Insect Symbiosis.</title>
        <authorList>
            <person name="Wang Y."/>
            <person name="Stata M."/>
            <person name="Wang W."/>
            <person name="Stajich J.E."/>
            <person name="White M.M."/>
            <person name="Moncalvo J.M."/>
        </authorList>
    </citation>
    <scope>NUCLEOTIDE SEQUENCE [LARGE SCALE GENOMIC DNA]</scope>
    <source>
        <strain evidence="2 3">AUS-77-4</strain>
    </source>
</reference>
<feature type="compositionally biased region" description="Low complexity" evidence="1">
    <location>
        <begin position="1074"/>
        <end position="1086"/>
    </location>
</feature>